<feature type="compositionally biased region" description="Gly residues" evidence="1">
    <location>
        <begin position="747"/>
        <end position="758"/>
    </location>
</feature>
<keyword evidence="3" id="KW-1185">Reference proteome</keyword>
<feature type="compositionally biased region" description="Pro residues" evidence="1">
    <location>
        <begin position="131"/>
        <end position="141"/>
    </location>
</feature>
<feature type="compositionally biased region" description="Low complexity" evidence="1">
    <location>
        <begin position="1"/>
        <end position="17"/>
    </location>
</feature>
<feature type="compositionally biased region" description="Low complexity" evidence="1">
    <location>
        <begin position="759"/>
        <end position="787"/>
    </location>
</feature>
<dbReference type="EMBL" id="JAACJP010000016">
    <property type="protein sequence ID" value="KAF5379411.1"/>
    <property type="molecule type" value="Genomic_DNA"/>
</dbReference>
<evidence type="ECO:0008006" key="4">
    <source>
        <dbReference type="Google" id="ProtNLM"/>
    </source>
</evidence>
<dbReference type="AlphaFoldDB" id="A0A8H5H9G9"/>
<organism evidence="2 3">
    <name type="scientific">Tricholomella constricta</name>
    <dbReference type="NCBI Taxonomy" id="117010"/>
    <lineage>
        <taxon>Eukaryota</taxon>
        <taxon>Fungi</taxon>
        <taxon>Dikarya</taxon>
        <taxon>Basidiomycota</taxon>
        <taxon>Agaricomycotina</taxon>
        <taxon>Agaricomycetes</taxon>
        <taxon>Agaricomycetidae</taxon>
        <taxon>Agaricales</taxon>
        <taxon>Tricholomatineae</taxon>
        <taxon>Lyophyllaceae</taxon>
        <taxon>Tricholomella</taxon>
    </lineage>
</organism>
<evidence type="ECO:0000256" key="1">
    <source>
        <dbReference type="SAM" id="MobiDB-lite"/>
    </source>
</evidence>
<feature type="region of interest" description="Disordered" evidence="1">
    <location>
        <begin position="404"/>
        <end position="526"/>
    </location>
</feature>
<dbReference type="Proteomes" id="UP000565441">
    <property type="component" value="Unassembled WGS sequence"/>
</dbReference>
<feature type="compositionally biased region" description="Low complexity" evidence="1">
    <location>
        <begin position="430"/>
        <end position="464"/>
    </location>
</feature>
<evidence type="ECO:0000313" key="3">
    <source>
        <dbReference type="Proteomes" id="UP000565441"/>
    </source>
</evidence>
<accession>A0A8H5H9G9</accession>
<feature type="compositionally biased region" description="Low complexity" evidence="1">
    <location>
        <begin position="737"/>
        <end position="746"/>
    </location>
</feature>
<dbReference type="OrthoDB" id="5600002at2759"/>
<feature type="compositionally biased region" description="Gly residues" evidence="1">
    <location>
        <begin position="645"/>
        <end position="657"/>
    </location>
</feature>
<dbReference type="PROSITE" id="PS50896">
    <property type="entry name" value="LISH"/>
    <property type="match status" value="1"/>
</dbReference>
<dbReference type="PANTHER" id="PTHR44376">
    <property type="entry name" value="TRANSCRIPTIONAL REGULATOR OF FILAMENTOUS GROWTH FLO8"/>
    <property type="match status" value="1"/>
</dbReference>
<feature type="region of interest" description="Disordered" evidence="1">
    <location>
        <begin position="614"/>
        <end position="788"/>
    </location>
</feature>
<dbReference type="PANTHER" id="PTHR44376:SF5">
    <property type="entry name" value="TRANSCRIPTIONAL COREPRESSOR LEUNIG ISOFORM X1"/>
    <property type="match status" value="1"/>
</dbReference>
<proteinExistence type="predicted"/>
<comment type="caution">
    <text evidence="2">The sequence shown here is derived from an EMBL/GenBank/DDBJ whole genome shotgun (WGS) entry which is preliminary data.</text>
</comment>
<feature type="region of interest" description="Disordered" evidence="1">
    <location>
        <begin position="1"/>
        <end position="23"/>
    </location>
</feature>
<sequence>MATVSQPGPAQQQPPSQTDNSPPALSWEGEKMFNIYIYDYCFKRGFRKTARELMVEAEIAPDPTPPINARQGLLFEWWSVFWVLFTAKANGNGTEEAMLYTQHQTNQLMQRQATQRLAPGQSLHHGQQPQPGMPHQPPPPMTRLANGGARPGMMGFMSNGPMPNGVGPPQGPMQPGGPNSFSMAGGAPQPNGIPGQPGPSPSQGGPSAPGQNFQPLLPGQRPSISGGMPQQHPPQQPSQQRGPNAPFQSPNMANSPQNPPPGQQPPQHPQQQHAQPPMGQLGGPSPHLSHLSRSGMLPPNQGMNPMNPQQGQQGNAPPPASQYQHLGRSPSRATTPGQGQGGMMHPSPSITNRQPPGAAQMMVGGMTDNNINSQIMLIPTAVLAQIKQELGIEKELPSFTAQDKQRILGTYRARHQQQQNKPGGGPPDNPAAGPSNPMMQLPNQQQRNNLQQRNQPPQQQQQQQRAKRNSTSPGEEHENLPRNESSPPDRKRIRRSPMEQPAVPVMNFPQQQPQPHPQQQGAPQMMNIGPQGGMMVMRGQPNMGMNGGPGQHPGQQQMPRGMGMGMGMGGQQQMHMGGGMTAQMGHPGGLTPHMQNQQMQVQAREQLIRHQQMVAKGQQPGGLGNAPGNAASPPSTEPSFIGAPLGQGPGGGPGFGPGPNRMGQKSMMPPPSPAMNGPPEDQNSSGPGGPNNVKNANQNPGMPANHSSPRNPPSGGSNSGQTPNANGTGPPTPAPGGPQNQNPGGSNQPGGGGLGVGGQNMAPSPSSILGGPPSMGGPPSLGGDMSGAIFSSDFIQSVASSLDEFNPDMSMFRPDGDINFERDFGQWFNPDDVPGLDMK</sequence>
<evidence type="ECO:0000313" key="2">
    <source>
        <dbReference type="EMBL" id="KAF5379411.1"/>
    </source>
</evidence>
<feature type="compositionally biased region" description="Low complexity" evidence="1">
    <location>
        <begin position="184"/>
        <end position="194"/>
    </location>
</feature>
<feature type="compositionally biased region" description="Low complexity" evidence="1">
    <location>
        <begin position="269"/>
        <end position="279"/>
    </location>
</feature>
<dbReference type="GO" id="GO:0003714">
    <property type="term" value="F:transcription corepressor activity"/>
    <property type="evidence" value="ECO:0007669"/>
    <property type="project" value="InterPro"/>
</dbReference>
<feature type="compositionally biased region" description="Low complexity" evidence="1">
    <location>
        <begin position="705"/>
        <end position="729"/>
    </location>
</feature>
<protein>
    <recommendedName>
        <fullName evidence="4">LisH domain-containing protein</fullName>
    </recommendedName>
</protein>
<name>A0A8H5H9G9_9AGAR</name>
<feature type="compositionally biased region" description="Low complexity" evidence="1">
    <location>
        <begin position="298"/>
        <end position="315"/>
    </location>
</feature>
<dbReference type="InterPro" id="IPR006594">
    <property type="entry name" value="LisH"/>
</dbReference>
<feature type="region of interest" description="Disordered" evidence="1">
    <location>
        <begin position="115"/>
        <end position="358"/>
    </location>
</feature>
<dbReference type="InterPro" id="IPR044716">
    <property type="entry name" value="LEUNIG-like"/>
</dbReference>
<reference evidence="2 3" key="1">
    <citation type="journal article" date="2020" name="ISME J.">
        <title>Uncovering the hidden diversity of litter-decomposition mechanisms in mushroom-forming fungi.</title>
        <authorList>
            <person name="Floudas D."/>
            <person name="Bentzer J."/>
            <person name="Ahren D."/>
            <person name="Johansson T."/>
            <person name="Persson P."/>
            <person name="Tunlid A."/>
        </authorList>
    </citation>
    <scope>NUCLEOTIDE SEQUENCE [LARGE SCALE GENOMIC DNA]</scope>
    <source>
        <strain evidence="2 3">CBS 661.87</strain>
    </source>
</reference>
<gene>
    <name evidence="2" type="ORF">D9615_006498</name>
</gene>
<feature type="compositionally biased region" description="Low complexity" evidence="1">
    <location>
        <begin position="509"/>
        <end position="524"/>
    </location>
</feature>
<feature type="compositionally biased region" description="Low complexity" evidence="1">
    <location>
        <begin position="201"/>
        <end position="210"/>
    </location>
</feature>
<feature type="compositionally biased region" description="Polar residues" evidence="1">
    <location>
        <begin position="246"/>
        <end position="255"/>
    </location>
</feature>
<feature type="compositionally biased region" description="Pro residues" evidence="1">
    <location>
        <begin position="257"/>
        <end position="268"/>
    </location>
</feature>